<dbReference type="EMBL" id="JASBWR010000126">
    <property type="protein sequence ID" value="KAJ9093245.1"/>
    <property type="molecule type" value="Genomic_DNA"/>
</dbReference>
<evidence type="ECO:0000313" key="2">
    <source>
        <dbReference type="Proteomes" id="UP001241377"/>
    </source>
</evidence>
<sequence>MIVDRNEEAATYLATYKAFEHKPPDMLKERVHKDYASQLQNVLTSVRGVNKTNVMTLSTNFGSFKNLAHATPEQLALCPGLGDIKVRRLFDAFNLPFKIGANSKGSRSRLTTKMPANVSQIDMGKDGEKAARGAAGAGGSSSQSTRPDEQLTLSDVGLSMGLAGKDSGDRSSRLNKRKRSSSEVVVIDDDDGDTGGAARTTEGSPDWPEMESENEGEESGSSRKKVWKDPLSLSDDDD</sequence>
<comment type="caution">
    <text evidence="1">The sequence shown here is derived from an EMBL/GenBank/DDBJ whole genome shotgun (WGS) entry which is preliminary data.</text>
</comment>
<organism evidence="1 2">
    <name type="scientific">Naganishia cerealis</name>
    <dbReference type="NCBI Taxonomy" id="610337"/>
    <lineage>
        <taxon>Eukaryota</taxon>
        <taxon>Fungi</taxon>
        <taxon>Dikarya</taxon>
        <taxon>Basidiomycota</taxon>
        <taxon>Agaricomycotina</taxon>
        <taxon>Tremellomycetes</taxon>
        <taxon>Filobasidiales</taxon>
        <taxon>Filobasidiaceae</taxon>
        <taxon>Naganishia</taxon>
    </lineage>
</organism>
<dbReference type="Proteomes" id="UP001241377">
    <property type="component" value="Unassembled WGS sequence"/>
</dbReference>
<gene>
    <name evidence="1" type="ORF">QFC19_008451</name>
</gene>
<protein>
    <submittedName>
        <fullName evidence="1">Uncharacterized protein</fullName>
    </submittedName>
</protein>
<proteinExistence type="predicted"/>
<reference evidence="1" key="1">
    <citation type="submission" date="2023-04" db="EMBL/GenBank/DDBJ databases">
        <title>Draft Genome sequencing of Naganishia species isolated from polar environments using Oxford Nanopore Technology.</title>
        <authorList>
            <person name="Leo P."/>
            <person name="Venkateswaran K."/>
        </authorList>
    </citation>
    <scope>NUCLEOTIDE SEQUENCE</scope>
    <source>
        <strain evidence="1">MNA-CCFEE 5261</strain>
    </source>
</reference>
<evidence type="ECO:0000313" key="1">
    <source>
        <dbReference type="EMBL" id="KAJ9093245.1"/>
    </source>
</evidence>
<accession>A0ACC2V299</accession>
<name>A0ACC2V299_9TREE</name>
<keyword evidence="2" id="KW-1185">Reference proteome</keyword>